<dbReference type="InterPro" id="IPR051685">
    <property type="entry name" value="Ycf3/AcsC/BcsC/TPR_MFPF"/>
</dbReference>
<gene>
    <name evidence="6" type="ordered locus">Nther_0451</name>
</gene>
<keyword evidence="1" id="KW-0677">Repeat</keyword>
<reference evidence="6 7" key="1">
    <citation type="submission" date="2008-04" db="EMBL/GenBank/DDBJ databases">
        <title>Complete sequence of chromosome of Natranaerobius thermophilus JW/NM-WN-LF.</title>
        <authorList>
            <consortium name="US DOE Joint Genome Institute"/>
            <person name="Copeland A."/>
            <person name="Lucas S."/>
            <person name="Lapidus A."/>
            <person name="Glavina del Rio T."/>
            <person name="Dalin E."/>
            <person name="Tice H."/>
            <person name="Bruce D."/>
            <person name="Goodwin L."/>
            <person name="Pitluck S."/>
            <person name="Chertkov O."/>
            <person name="Brettin T."/>
            <person name="Detter J.C."/>
            <person name="Han C."/>
            <person name="Kuske C.R."/>
            <person name="Schmutz J."/>
            <person name="Larimer F."/>
            <person name="Land M."/>
            <person name="Hauser L."/>
            <person name="Kyrpides N."/>
            <person name="Lykidis A."/>
            <person name="Mesbah N.M."/>
            <person name="Wiegel J."/>
        </authorList>
    </citation>
    <scope>NUCLEOTIDE SEQUENCE [LARGE SCALE GENOMIC DNA]</scope>
    <source>
        <strain evidence="7">ATCC BAA-1301 / DSM 18059 / JW/NM-WN-LF</strain>
    </source>
</reference>
<evidence type="ECO:0000256" key="4">
    <source>
        <dbReference type="SAM" id="MobiDB-lite"/>
    </source>
</evidence>
<keyword evidence="2 3" id="KW-0802">TPR repeat</keyword>
<dbReference type="AlphaFoldDB" id="B2A5V4"/>
<dbReference type="EMBL" id="CP001034">
    <property type="protein sequence ID" value="ACB84047.1"/>
    <property type="molecule type" value="Genomic_DNA"/>
</dbReference>
<evidence type="ECO:0000256" key="1">
    <source>
        <dbReference type="ARBA" id="ARBA00022737"/>
    </source>
</evidence>
<keyword evidence="7" id="KW-1185">Reference proteome</keyword>
<dbReference type="InParanoid" id="B2A5V4"/>
<sequence>MSFFMKPKKKALKNIAFVAAGLFIASVVLGAGAGALGFLDGGQQADLSAMEEQVDHLRAEVEADPENVTALRNLGNAKMQVAIQMEQEGEEGAIEYYEKALENFESAVELDEDNPELLVDKATAAYTTQNTEKAEESIEKALELDPENVNALHISAFMMLNEGEYDEAIDKWDKILDKDQLAEQEREQFETLIAQAEQLKEIEEMDPKEDLDKEEWEEEFEEEYLDEKDNEKEVKKEDEDVDENNDEKEDN</sequence>
<evidence type="ECO:0000313" key="6">
    <source>
        <dbReference type="EMBL" id="ACB84047.1"/>
    </source>
</evidence>
<feature type="region of interest" description="Disordered" evidence="4">
    <location>
        <begin position="197"/>
        <end position="251"/>
    </location>
</feature>
<dbReference type="Pfam" id="PF23914">
    <property type="entry name" value="TPR_CcmH_CycH"/>
    <property type="match status" value="1"/>
</dbReference>
<organism evidence="6 7">
    <name type="scientific">Natranaerobius thermophilus (strain ATCC BAA-1301 / DSM 18059 / JW/NM-WN-LF)</name>
    <dbReference type="NCBI Taxonomy" id="457570"/>
    <lineage>
        <taxon>Bacteria</taxon>
        <taxon>Bacillati</taxon>
        <taxon>Bacillota</taxon>
        <taxon>Clostridia</taxon>
        <taxon>Natranaerobiales</taxon>
        <taxon>Natranaerobiaceae</taxon>
        <taxon>Natranaerobius</taxon>
    </lineage>
</organism>
<feature type="compositionally biased region" description="Acidic residues" evidence="4">
    <location>
        <begin position="203"/>
        <end position="226"/>
    </location>
</feature>
<dbReference type="InterPro" id="IPR056413">
    <property type="entry name" value="TPR_CcmH_CycH"/>
</dbReference>
<dbReference type="SUPFAM" id="SSF48452">
    <property type="entry name" value="TPR-like"/>
    <property type="match status" value="1"/>
</dbReference>
<dbReference type="HOGENOM" id="CLU_1106229_0_0_9"/>
<dbReference type="Proteomes" id="UP000001683">
    <property type="component" value="Chromosome"/>
</dbReference>
<dbReference type="STRING" id="457570.Nther_0451"/>
<feature type="compositionally biased region" description="Basic and acidic residues" evidence="4">
    <location>
        <begin position="227"/>
        <end position="238"/>
    </location>
</feature>
<feature type="compositionally biased region" description="Acidic residues" evidence="4">
    <location>
        <begin position="239"/>
        <end position="251"/>
    </location>
</feature>
<dbReference type="PANTHER" id="PTHR44943:SF8">
    <property type="entry name" value="TPR REPEAT-CONTAINING PROTEIN MJ0263"/>
    <property type="match status" value="1"/>
</dbReference>
<dbReference type="KEGG" id="nth:Nther_0451"/>
<name>B2A5V4_NATTJ</name>
<evidence type="ECO:0000256" key="3">
    <source>
        <dbReference type="PROSITE-ProRule" id="PRU00339"/>
    </source>
</evidence>
<dbReference type="SMART" id="SM00028">
    <property type="entry name" value="TPR"/>
    <property type="match status" value="3"/>
</dbReference>
<proteinExistence type="predicted"/>
<reference evidence="6 7" key="2">
    <citation type="journal article" date="2011" name="J. Bacteriol.">
        <title>Complete genome sequence of the anaerobic, halophilic alkalithermophile Natranaerobius thermophilus JW/NM-WN-LF.</title>
        <authorList>
            <person name="Zhao B."/>
            <person name="Mesbah N.M."/>
            <person name="Dalin E."/>
            <person name="Goodwin L."/>
            <person name="Nolan M."/>
            <person name="Pitluck S."/>
            <person name="Chertkov O."/>
            <person name="Brettin T.S."/>
            <person name="Han J."/>
            <person name="Larimer F.W."/>
            <person name="Land M.L."/>
            <person name="Hauser L."/>
            <person name="Kyrpides N."/>
            <person name="Wiegel J."/>
        </authorList>
    </citation>
    <scope>NUCLEOTIDE SEQUENCE [LARGE SCALE GENOMIC DNA]</scope>
    <source>
        <strain evidence="7">ATCC BAA-1301 / DSM 18059 / JW/NM-WN-LF</strain>
    </source>
</reference>
<dbReference type="InterPro" id="IPR011990">
    <property type="entry name" value="TPR-like_helical_dom_sf"/>
</dbReference>
<dbReference type="PANTHER" id="PTHR44943">
    <property type="entry name" value="CELLULOSE SYNTHASE OPERON PROTEIN C"/>
    <property type="match status" value="1"/>
</dbReference>
<dbReference type="Gene3D" id="1.25.40.10">
    <property type="entry name" value="Tetratricopeptide repeat domain"/>
    <property type="match status" value="2"/>
</dbReference>
<evidence type="ECO:0000259" key="5">
    <source>
        <dbReference type="Pfam" id="PF23914"/>
    </source>
</evidence>
<accession>B2A5V4</accession>
<evidence type="ECO:0000313" key="7">
    <source>
        <dbReference type="Proteomes" id="UP000001683"/>
    </source>
</evidence>
<evidence type="ECO:0000256" key="2">
    <source>
        <dbReference type="ARBA" id="ARBA00022803"/>
    </source>
</evidence>
<protein>
    <submittedName>
        <fullName evidence="6">Tetratricopeptide TPR_2 repeat protein</fullName>
    </submittedName>
</protein>
<feature type="repeat" description="TPR" evidence="3">
    <location>
        <begin position="115"/>
        <end position="148"/>
    </location>
</feature>
<dbReference type="eggNOG" id="COG4235">
    <property type="taxonomic scope" value="Bacteria"/>
</dbReference>
<feature type="domain" description="Cytochrome c-type biogenesis protein H TPR" evidence="5">
    <location>
        <begin position="94"/>
        <end position="177"/>
    </location>
</feature>
<dbReference type="InterPro" id="IPR019734">
    <property type="entry name" value="TPR_rpt"/>
</dbReference>
<dbReference type="PROSITE" id="PS50005">
    <property type="entry name" value="TPR"/>
    <property type="match status" value="1"/>
</dbReference>